<evidence type="ECO:0000313" key="4">
    <source>
        <dbReference type="EMBL" id="KAJ8945608.1"/>
    </source>
</evidence>
<dbReference type="InterPro" id="IPR003961">
    <property type="entry name" value="FN3_dom"/>
</dbReference>
<comment type="caution">
    <text evidence="4">The sequence shown here is derived from an EMBL/GenBank/DDBJ whole genome shotgun (WGS) entry which is preliminary data.</text>
</comment>
<dbReference type="InterPro" id="IPR050964">
    <property type="entry name" value="Striated_Muscle_Regulatory"/>
</dbReference>
<dbReference type="SUPFAM" id="SSF49265">
    <property type="entry name" value="Fibronectin type III"/>
    <property type="match status" value="2"/>
</dbReference>
<dbReference type="InterPro" id="IPR013151">
    <property type="entry name" value="Immunoglobulin_dom"/>
</dbReference>
<organism evidence="4 5">
    <name type="scientific">Rhamnusium bicolor</name>
    <dbReference type="NCBI Taxonomy" id="1586634"/>
    <lineage>
        <taxon>Eukaryota</taxon>
        <taxon>Metazoa</taxon>
        <taxon>Ecdysozoa</taxon>
        <taxon>Arthropoda</taxon>
        <taxon>Hexapoda</taxon>
        <taxon>Insecta</taxon>
        <taxon>Pterygota</taxon>
        <taxon>Neoptera</taxon>
        <taxon>Endopterygota</taxon>
        <taxon>Coleoptera</taxon>
        <taxon>Polyphaga</taxon>
        <taxon>Cucujiformia</taxon>
        <taxon>Chrysomeloidea</taxon>
        <taxon>Cerambycidae</taxon>
        <taxon>Lepturinae</taxon>
        <taxon>Rhagiini</taxon>
        <taxon>Rhamnusium</taxon>
    </lineage>
</organism>
<name>A0AAV8Y4I6_9CUCU</name>
<dbReference type="PANTHER" id="PTHR13817:SF73">
    <property type="entry name" value="FIBRONECTIN TYPE-III DOMAIN-CONTAINING PROTEIN"/>
    <property type="match status" value="1"/>
</dbReference>
<evidence type="ECO:0000259" key="2">
    <source>
        <dbReference type="PROSITE" id="PS50835"/>
    </source>
</evidence>
<keyword evidence="5" id="KW-1185">Reference proteome</keyword>
<sequence>MKRNETDIDLDFRQILLNVTSPAQIVQISPPTYKKMHENVELFCVVKGYPIESIKWLKDNEYLPTDMWKVQTINTTYKNTSLKFEVSKKDNGTYTCVVNTSTTQANDSTEILVLYKPQITLDVIKPIGINKIFLNWTVNDGNSPNDLKYVIQYKSDEKEWVYYQTKINSSSRSLVLNVKNNTLHSGKNSTMYTVRIMAENSQGSSQYSTSNLVKLLDEEPIFVPEVAFWAATTSSITIKWTSPPEKFKEHIHYYNIILRSYNTSQKFEVIQPDNKGYMYMFPDLNSATTYSFQVAACSDYSRECGPWSEIVNGTTMDGMSGPPANASVECRFDNISHTNFVYVSWQPPSHPHGTIMSYRVC</sequence>
<proteinExistence type="predicted"/>
<gene>
    <name evidence="4" type="ORF">NQ314_009135</name>
</gene>
<dbReference type="InterPro" id="IPR036179">
    <property type="entry name" value="Ig-like_dom_sf"/>
</dbReference>
<dbReference type="PANTHER" id="PTHR13817">
    <property type="entry name" value="TITIN"/>
    <property type="match status" value="1"/>
</dbReference>
<dbReference type="Pfam" id="PF00047">
    <property type="entry name" value="ig"/>
    <property type="match status" value="1"/>
</dbReference>
<dbReference type="InterPro" id="IPR007110">
    <property type="entry name" value="Ig-like_dom"/>
</dbReference>
<dbReference type="CDD" id="cd00063">
    <property type="entry name" value="FN3"/>
    <property type="match status" value="2"/>
</dbReference>
<feature type="domain" description="Fibronectin type-III" evidence="3">
    <location>
        <begin position="322"/>
        <end position="361"/>
    </location>
</feature>
<dbReference type="InterPro" id="IPR036116">
    <property type="entry name" value="FN3_sf"/>
</dbReference>
<dbReference type="InterPro" id="IPR003598">
    <property type="entry name" value="Ig_sub2"/>
</dbReference>
<dbReference type="SUPFAM" id="SSF48726">
    <property type="entry name" value="Immunoglobulin"/>
    <property type="match status" value="1"/>
</dbReference>
<dbReference type="Gene3D" id="2.60.40.10">
    <property type="entry name" value="Immunoglobulins"/>
    <property type="match status" value="3"/>
</dbReference>
<dbReference type="CDD" id="cd00096">
    <property type="entry name" value="Ig"/>
    <property type="match status" value="1"/>
</dbReference>
<evidence type="ECO:0000313" key="5">
    <source>
        <dbReference type="Proteomes" id="UP001162156"/>
    </source>
</evidence>
<dbReference type="AlphaFoldDB" id="A0AAV8Y4I6"/>
<dbReference type="PROSITE" id="PS50853">
    <property type="entry name" value="FN3"/>
    <property type="match status" value="3"/>
</dbReference>
<dbReference type="SMART" id="SM00060">
    <property type="entry name" value="FN3"/>
    <property type="match status" value="2"/>
</dbReference>
<keyword evidence="1" id="KW-0677">Repeat</keyword>
<evidence type="ECO:0000256" key="1">
    <source>
        <dbReference type="ARBA" id="ARBA00022737"/>
    </source>
</evidence>
<dbReference type="Pfam" id="PF00041">
    <property type="entry name" value="fn3"/>
    <property type="match status" value="1"/>
</dbReference>
<dbReference type="SMART" id="SM00408">
    <property type="entry name" value="IGc2"/>
    <property type="match status" value="1"/>
</dbReference>
<feature type="domain" description="Fibronectin type-III" evidence="3">
    <location>
        <begin position="220"/>
        <end position="318"/>
    </location>
</feature>
<feature type="domain" description="Fibronectin type-III" evidence="3">
    <location>
        <begin position="116"/>
        <end position="218"/>
    </location>
</feature>
<accession>A0AAV8Y4I6</accession>
<dbReference type="SMART" id="SM00409">
    <property type="entry name" value="IG"/>
    <property type="match status" value="1"/>
</dbReference>
<protein>
    <submittedName>
        <fullName evidence="4">Uncharacterized protein</fullName>
    </submittedName>
</protein>
<dbReference type="Proteomes" id="UP001162156">
    <property type="component" value="Unassembled WGS sequence"/>
</dbReference>
<reference evidence="4" key="1">
    <citation type="journal article" date="2023" name="Insect Mol. Biol.">
        <title>Genome sequencing provides insights into the evolution of gene families encoding plant cell wall-degrading enzymes in longhorned beetles.</title>
        <authorList>
            <person name="Shin N.R."/>
            <person name="Okamura Y."/>
            <person name="Kirsch R."/>
            <person name="Pauchet Y."/>
        </authorList>
    </citation>
    <scope>NUCLEOTIDE SEQUENCE</scope>
    <source>
        <strain evidence="4">RBIC_L_NR</strain>
    </source>
</reference>
<evidence type="ECO:0000259" key="3">
    <source>
        <dbReference type="PROSITE" id="PS50853"/>
    </source>
</evidence>
<dbReference type="InterPro" id="IPR013783">
    <property type="entry name" value="Ig-like_fold"/>
</dbReference>
<dbReference type="InterPro" id="IPR003599">
    <property type="entry name" value="Ig_sub"/>
</dbReference>
<feature type="domain" description="Ig-like" evidence="2">
    <location>
        <begin position="22"/>
        <end position="112"/>
    </location>
</feature>
<dbReference type="EMBL" id="JANEYF010002501">
    <property type="protein sequence ID" value="KAJ8945608.1"/>
    <property type="molecule type" value="Genomic_DNA"/>
</dbReference>
<dbReference type="PROSITE" id="PS50835">
    <property type="entry name" value="IG_LIKE"/>
    <property type="match status" value="1"/>
</dbReference>